<dbReference type="PROSITE" id="PS51819">
    <property type="entry name" value="VOC"/>
    <property type="match status" value="2"/>
</dbReference>
<dbReference type="CDD" id="cd08347">
    <property type="entry name" value="PcpA_C_like"/>
    <property type="match status" value="1"/>
</dbReference>
<dbReference type="SUPFAM" id="SSF54593">
    <property type="entry name" value="Glyoxalase/Bleomycin resistance protein/Dihydroxybiphenyl dioxygenase"/>
    <property type="match status" value="1"/>
</dbReference>
<sequence length="518" mass="57513">MNNRQSISGIHHITAISSSASDNVAFYENVLGLRLVKQTVNFDDPFTYHLYYGDQQGTPGTILTFFPWSELPRGTVGAGMVTAIAFAIPAGSSDYWRQRLQDHQVATTSRTRFGDEVISFADPDGLTLELIAPQRLPQAKATDQAIRGFHSATELTRSLEGTSKLLIESLDMELHGQEQSRFRFAMTGDESPARFYDLVVDPQATEGRQGGGTVHHIAFRTPTDDAQLRWQDRLREDGYQVTAVRDRKYFRSIYFHEPGGVLFEIATDPPGFAIDEPPEKLGHTLQLPEQFESWRDKIVSRLPPLRQTPFVYRFVAAPQLETGGPTIVTLHGTGGDEHDLIPLAREISDEAAIISPRGQVRENGMNRFFKRLSAGVFDEEDLTSRAHRLADFLRTTAAEHRRSVDQLVALGYSNGANMAAALLFLRPETFSRAILLRPMLPLGRLPSVDLSDKEVLILRGRDDTVIPARSTDQLIKALADAGARLKVKEMAAGHELTPQDLEAAAHWLAEGATLHPAQ</sequence>
<dbReference type="Pfam" id="PF02230">
    <property type="entry name" value="Abhydrolase_2"/>
    <property type="match status" value="1"/>
</dbReference>
<dbReference type="OrthoDB" id="9785698at2"/>
<dbReference type="PANTHER" id="PTHR36110">
    <property type="entry name" value="RING-CLEAVING DIOXYGENASE MHQE-RELATED"/>
    <property type="match status" value="1"/>
</dbReference>
<accession>A0A1M5YFK9</accession>
<evidence type="ECO:0000259" key="1">
    <source>
        <dbReference type="PROSITE" id="PS51819"/>
    </source>
</evidence>
<dbReference type="Gene3D" id="3.10.180.10">
    <property type="entry name" value="2,3-Dihydroxybiphenyl 1,2-Dioxygenase, domain 1"/>
    <property type="match status" value="2"/>
</dbReference>
<evidence type="ECO:0000313" key="3">
    <source>
        <dbReference type="Proteomes" id="UP000184139"/>
    </source>
</evidence>
<gene>
    <name evidence="2" type="ORF">SAMN02745124_03975</name>
</gene>
<dbReference type="Proteomes" id="UP000184139">
    <property type="component" value="Unassembled WGS sequence"/>
</dbReference>
<dbReference type="EMBL" id="FQXS01000036">
    <property type="protein sequence ID" value="SHI10830.1"/>
    <property type="molecule type" value="Genomic_DNA"/>
</dbReference>
<name>A0A1M5YFK9_9BACT</name>
<reference evidence="2 3" key="1">
    <citation type="submission" date="2016-11" db="EMBL/GenBank/DDBJ databases">
        <authorList>
            <person name="Jaros S."/>
            <person name="Januszkiewicz K."/>
            <person name="Wedrychowicz H."/>
        </authorList>
    </citation>
    <scope>NUCLEOTIDE SEQUENCE [LARGE SCALE GENOMIC DNA]</scope>
    <source>
        <strain evidence="2 3">DSM 9705</strain>
    </source>
</reference>
<dbReference type="PANTHER" id="PTHR36110:SF2">
    <property type="entry name" value="RING-CLEAVING DIOXYGENASE MHQE-RELATED"/>
    <property type="match status" value="1"/>
</dbReference>
<keyword evidence="3" id="KW-1185">Reference proteome</keyword>
<dbReference type="Gene3D" id="3.40.50.1820">
    <property type="entry name" value="alpha/beta hydrolase"/>
    <property type="match status" value="1"/>
</dbReference>
<dbReference type="InterPro" id="IPR052537">
    <property type="entry name" value="Extradiol_RC_dioxygenase"/>
</dbReference>
<dbReference type="InterPro" id="IPR004360">
    <property type="entry name" value="Glyas_Fos-R_dOase_dom"/>
</dbReference>
<dbReference type="Pfam" id="PF00903">
    <property type="entry name" value="Glyoxalase"/>
    <property type="match status" value="2"/>
</dbReference>
<feature type="domain" description="VOC" evidence="1">
    <location>
        <begin position="148"/>
        <end position="268"/>
    </location>
</feature>
<dbReference type="InterPro" id="IPR029058">
    <property type="entry name" value="AB_hydrolase_fold"/>
</dbReference>
<organism evidence="2 3">
    <name type="scientific">Desulfofustis glycolicus DSM 9705</name>
    <dbReference type="NCBI Taxonomy" id="1121409"/>
    <lineage>
        <taxon>Bacteria</taxon>
        <taxon>Pseudomonadati</taxon>
        <taxon>Thermodesulfobacteriota</taxon>
        <taxon>Desulfobulbia</taxon>
        <taxon>Desulfobulbales</taxon>
        <taxon>Desulfocapsaceae</taxon>
        <taxon>Desulfofustis</taxon>
    </lineage>
</organism>
<evidence type="ECO:0000313" key="2">
    <source>
        <dbReference type="EMBL" id="SHI10830.1"/>
    </source>
</evidence>
<proteinExistence type="predicted"/>
<protein>
    <submittedName>
        <fullName evidence="2">Glyoxalase family protein</fullName>
    </submittedName>
</protein>
<dbReference type="STRING" id="1121409.SAMN02745124_03975"/>
<dbReference type="SUPFAM" id="SSF53474">
    <property type="entry name" value="alpha/beta-Hydrolases"/>
    <property type="match status" value="1"/>
</dbReference>
<dbReference type="InterPro" id="IPR029068">
    <property type="entry name" value="Glyas_Bleomycin-R_OHBP_Dase"/>
</dbReference>
<dbReference type="RefSeq" id="WP_073378913.1">
    <property type="nucleotide sequence ID" value="NZ_FQXS01000036.1"/>
</dbReference>
<dbReference type="AlphaFoldDB" id="A0A1M5YFK9"/>
<dbReference type="InterPro" id="IPR037523">
    <property type="entry name" value="VOC_core"/>
</dbReference>
<dbReference type="GO" id="GO:0016787">
    <property type="term" value="F:hydrolase activity"/>
    <property type="evidence" value="ECO:0007669"/>
    <property type="project" value="InterPro"/>
</dbReference>
<feature type="domain" description="VOC" evidence="1">
    <location>
        <begin position="9"/>
        <end position="133"/>
    </location>
</feature>
<dbReference type="InterPro" id="IPR003140">
    <property type="entry name" value="PLipase/COase/thioEstase"/>
</dbReference>